<evidence type="ECO:0000256" key="4">
    <source>
        <dbReference type="ARBA" id="ARBA00022825"/>
    </source>
</evidence>
<comment type="similarity">
    <text evidence="1 6 7">Belongs to the peptidase S8 family.</text>
</comment>
<dbReference type="InterPro" id="IPR023828">
    <property type="entry name" value="Peptidase_S8_Ser-AS"/>
</dbReference>
<evidence type="ECO:0000256" key="3">
    <source>
        <dbReference type="ARBA" id="ARBA00022801"/>
    </source>
</evidence>
<dbReference type="PROSITE" id="PS00138">
    <property type="entry name" value="SUBTILASE_SER"/>
    <property type="match status" value="1"/>
</dbReference>
<evidence type="ECO:0000256" key="1">
    <source>
        <dbReference type="ARBA" id="ARBA00011073"/>
    </source>
</evidence>
<dbReference type="GO" id="GO:0004252">
    <property type="term" value="F:serine-type endopeptidase activity"/>
    <property type="evidence" value="ECO:0007669"/>
    <property type="project" value="UniProtKB-UniRule"/>
</dbReference>
<dbReference type="PRINTS" id="PR00723">
    <property type="entry name" value="SUBTILISIN"/>
</dbReference>
<dbReference type="PROSITE" id="PS00137">
    <property type="entry name" value="SUBTILASE_HIS"/>
    <property type="match status" value="1"/>
</dbReference>
<gene>
    <name evidence="9" type="ORF">GA0070609_5418</name>
</gene>
<keyword evidence="4 6" id="KW-0720">Serine protease</keyword>
<organism evidence="9 10">
    <name type="scientific">Micromonospora echinaurantiaca</name>
    <dbReference type="NCBI Taxonomy" id="47857"/>
    <lineage>
        <taxon>Bacteria</taxon>
        <taxon>Bacillati</taxon>
        <taxon>Actinomycetota</taxon>
        <taxon>Actinomycetes</taxon>
        <taxon>Micromonosporales</taxon>
        <taxon>Micromonosporaceae</taxon>
        <taxon>Micromonospora</taxon>
    </lineage>
</organism>
<evidence type="ECO:0000313" key="9">
    <source>
        <dbReference type="EMBL" id="SCG77583.1"/>
    </source>
</evidence>
<dbReference type="Pfam" id="PF00082">
    <property type="entry name" value="Peptidase_S8"/>
    <property type="match status" value="1"/>
</dbReference>
<dbReference type="PANTHER" id="PTHR43806">
    <property type="entry name" value="PEPTIDASE S8"/>
    <property type="match status" value="1"/>
</dbReference>
<name>A0A1C5K478_9ACTN</name>
<evidence type="ECO:0000256" key="7">
    <source>
        <dbReference type="RuleBase" id="RU003355"/>
    </source>
</evidence>
<dbReference type="AlphaFoldDB" id="A0A1C5K478"/>
<dbReference type="SUPFAM" id="SSF52743">
    <property type="entry name" value="Subtilisin-like"/>
    <property type="match status" value="1"/>
</dbReference>
<evidence type="ECO:0000259" key="8">
    <source>
        <dbReference type="Pfam" id="PF00082"/>
    </source>
</evidence>
<dbReference type="PANTHER" id="PTHR43806:SF11">
    <property type="entry name" value="CEREVISIN-RELATED"/>
    <property type="match status" value="1"/>
</dbReference>
<dbReference type="Gene3D" id="3.40.50.200">
    <property type="entry name" value="Peptidase S8/S53 domain"/>
    <property type="match status" value="1"/>
</dbReference>
<protein>
    <submittedName>
        <fullName evidence="9">Fn3-like domain-containing protein</fullName>
    </submittedName>
</protein>
<dbReference type="InterPro" id="IPR015500">
    <property type="entry name" value="Peptidase_S8_subtilisin-rel"/>
</dbReference>
<dbReference type="InterPro" id="IPR022398">
    <property type="entry name" value="Peptidase_S8_His-AS"/>
</dbReference>
<dbReference type="InterPro" id="IPR036852">
    <property type="entry name" value="Peptidase_S8/S53_dom_sf"/>
</dbReference>
<evidence type="ECO:0000256" key="6">
    <source>
        <dbReference type="PROSITE-ProRule" id="PRU01240"/>
    </source>
</evidence>
<dbReference type="PROSITE" id="PS51892">
    <property type="entry name" value="SUBTILASE"/>
    <property type="match status" value="1"/>
</dbReference>
<evidence type="ECO:0000313" key="10">
    <source>
        <dbReference type="Proteomes" id="UP000198217"/>
    </source>
</evidence>
<feature type="active site" description="Charge relay system" evidence="5 6">
    <location>
        <position position="205"/>
    </location>
</feature>
<dbReference type="Proteomes" id="UP000198217">
    <property type="component" value="Chromosome I"/>
</dbReference>
<evidence type="ECO:0000256" key="5">
    <source>
        <dbReference type="PIRSR" id="PIRSR615500-1"/>
    </source>
</evidence>
<dbReference type="InterPro" id="IPR023827">
    <property type="entry name" value="Peptidase_S8_Asp-AS"/>
</dbReference>
<dbReference type="InterPro" id="IPR050131">
    <property type="entry name" value="Peptidase_S8_subtilisin-like"/>
</dbReference>
<keyword evidence="3 6" id="KW-0378">Hydrolase</keyword>
<dbReference type="EMBL" id="LT607750">
    <property type="protein sequence ID" value="SCG77583.1"/>
    <property type="molecule type" value="Genomic_DNA"/>
</dbReference>
<evidence type="ECO:0000256" key="2">
    <source>
        <dbReference type="ARBA" id="ARBA00022670"/>
    </source>
</evidence>
<accession>A0A1C5K478</accession>
<sequence length="1089" mass="115643">MAATEAAPPSPAAKVKPGSGSLRMVTLVTGDTVEVSEQGGQQVPNVRHGKGREAVRFMVSQAGGRLSVVPSDAMGLLRQGKLDPRLFDVSTLLEYGHDDGKRPDLPLLVQGVSADSVAPLTDDAGGRVTRKLPSVEAAAVRQPKRSAGAFWDSMRSGNALRSGVKRIWLDGKRKALLDASVPQVGAPHAWQSGFTGRGVKVAVLDTGIDATHPDFAGRLGEVRNFSDAPDANDTVGHGTHVASTIAGTGAASGGRYKGVAPEVTLLVGKVCGGAWCDESAILAGMQWAAESGAAVANLSLGGEDTPEVDPLEQAVNDLTAQYGTLFVVAAGNDGESGDETVGSPGSADAALTVGAVDKSDQLAAFSSRGPRIGDAALKPEITAPGVGIVAANAKDGYLGEPGESYTMLQGTSMATPHVAGAVAILAQQHPDWDADQLKAVMIGTAKTHPTVGAYAQGGGRVDVARAVSQNGYATPPTISAGLAAYPHHDDPPINKTITYHNPGSQQVTYQLSLRSQAPDGQPAPAGMFTTSTQTVTVPAGGTATVDVTVDTRAQTQYGHHSAWLTATAGETQVTTPIAVTVEEERYNLTVNLTDRNGAPATNYFLRFVDIDEVKDRATFYGGNGSVTVRLPRGRYQVSAAVETGDDEHTSLLTWPDYNLTAGGTVAFDARAAKINSITLPDPEAKLAVGSVGYSQVSGTGRMDIGDSVQTSNLSRMSSAQFGPDVPENRMSSWIAGMWGTPDNNGDMRHGPRAYYLTYYEYGHLLGGFSKNVQAGELAAIRVDYHNDSTAKSGAKAWYSQPAEMLMEFPVLLGRGDLPMQLPFSRTEYLNTDGVRWFASLHYPDGAYLVSDEATYQPGRDYHETWNGSVFAPRFPSPGYVRHMTGHTGPVRAHNNIWIQIPMRSDGAGHAGVPAKTNTGWTRLYRNGEQVGEYHLPGYGLFEVPPDEADYRLTVNARDSGSHYSTDVSCIWTFRSSHTTERQALPLITVSFTPKVDLENRAESGHSQMVPVTVRNTNNELVSTQSLTVEASFDDGHSWNPVEVELQSTGQWLAKIDHPTGKEYVSLRTTAEDKQGNTVTQTVIRAYGLT</sequence>
<proteinExistence type="inferred from homology"/>
<dbReference type="PROSITE" id="PS00136">
    <property type="entry name" value="SUBTILASE_ASP"/>
    <property type="match status" value="1"/>
</dbReference>
<feature type="active site" description="Charge relay system" evidence="5 6">
    <location>
        <position position="412"/>
    </location>
</feature>
<keyword evidence="2 6" id="KW-0645">Protease</keyword>
<dbReference type="GO" id="GO:0006508">
    <property type="term" value="P:proteolysis"/>
    <property type="evidence" value="ECO:0007669"/>
    <property type="project" value="UniProtKB-KW"/>
</dbReference>
<feature type="domain" description="Peptidase S8/S53" evidence="8">
    <location>
        <begin position="196"/>
        <end position="447"/>
    </location>
</feature>
<dbReference type="InterPro" id="IPR000209">
    <property type="entry name" value="Peptidase_S8/S53_dom"/>
</dbReference>
<keyword evidence="10" id="KW-1185">Reference proteome</keyword>
<feature type="active site" description="Charge relay system" evidence="5 6">
    <location>
        <position position="237"/>
    </location>
</feature>
<reference evidence="9 10" key="1">
    <citation type="submission" date="2016-06" db="EMBL/GenBank/DDBJ databases">
        <authorList>
            <person name="Kjaerup R.B."/>
            <person name="Dalgaard T.S."/>
            <person name="Juul-Madsen H.R."/>
        </authorList>
    </citation>
    <scope>NUCLEOTIDE SEQUENCE [LARGE SCALE GENOMIC DNA]</scope>
    <source>
        <strain evidence="9 10">DSM 43904</strain>
    </source>
</reference>